<sequence length="127" mass="14226">MDRVRDIEEAIGAHARWMSELRQAILDAKAGVDVEAIRADDRCEFGQWLYGPRLSAEDRAAKDFEEVRRLHAEFHQLAAEVVERALAGQTVEAYALLYGKYVTLSGRLALAMRAWQARLLQGIAGNA</sequence>
<evidence type="ECO:0000313" key="3">
    <source>
        <dbReference type="Proteomes" id="UP000020218"/>
    </source>
</evidence>
<accession>A0A011N221</accession>
<reference evidence="2" key="1">
    <citation type="submission" date="2014-02" db="EMBL/GenBank/DDBJ databases">
        <title>Expanding our view of genomic diversity in Candidatus Accumulibacter clades.</title>
        <authorList>
            <person name="Skennerton C.T."/>
            <person name="Barr J.J."/>
            <person name="Slater F.R."/>
            <person name="Bond P.L."/>
            <person name="Tyson G.W."/>
        </authorList>
    </citation>
    <scope>NUCLEOTIDE SEQUENCE [LARGE SCALE GENOMIC DNA]</scope>
</reference>
<feature type="domain" description="Chemoreceptor zinc-binding" evidence="1">
    <location>
        <begin position="14"/>
        <end position="82"/>
    </location>
</feature>
<dbReference type="Gene3D" id="1.20.120.30">
    <property type="entry name" value="Aspartate receptor, ligand-binding domain"/>
    <property type="match status" value="1"/>
</dbReference>
<name>A0A011N221_9PROT</name>
<comment type="caution">
    <text evidence="2">The sequence shown here is derived from an EMBL/GenBank/DDBJ whole genome shotgun (WGS) entry which is preliminary data.</text>
</comment>
<dbReference type="Pfam" id="PF13682">
    <property type="entry name" value="CZB"/>
    <property type="match status" value="1"/>
</dbReference>
<dbReference type="PATRIC" id="fig|1454001.3.peg.706"/>
<keyword evidence="3" id="KW-1185">Reference proteome</keyword>
<dbReference type="STRING" id="1454001.AW08_00762"/>
<dbReference type="EMBL" id="JFAX01000003">
    <property type="protein sequence ID" value="EXI68936.1"/>
    <property type="molecule type" value="Genomic_DNA"/>
</dbReference>
<dbReference type="Proteomes" id="UP000020218">
    <property type="component" value="Unassembled WGS sequence"/>
</dbReference>
<gene>
    <name evidence="2" type="ORF">AW08_00762</name>
</gene>
<dbReference type="AlphaFoldDB" id="A0A011N221"/>
<organism evidence="2 3">
    <name type="scientific">Candidatus Accumulibacter adjunctus</name>
    <dbReference type="NCBI Taxonomy" id="1454001"/>
    <lineage>
        <taxon>Bacteria</taxon>
        <taxon>Pseudomonadati</taxon>
        <taxon>Pseudomonadota</taxon>
        <taxon>Betaproteobacteria</taxon>
        <taxon>Candidatus Accumulibacter</taxon>
    </lineage>
</organism>
<protein>
    <submittedName>
        <fullName evidence="2">Diguanylate cyclase</fullName>
    </submittedName>
</protein>
<proteinExistence type="predicted"/>
<evidence type="ECO:0000313" key="2">
    <source>
        <dbReference type="EMBL" id="EXI68936.1"/>
    </source>
</evidence>
<dbReference type="InterPro" id="IPR025991">
    <property type="entry name" value="Chemoreceptor_zinc-bind_dom"/>
</dbReference>
<evidence type="ECO:0000259" key="1">
    <source>
        <dbReference type="Pfam" id="PF13682"/>
    </source>
</evidence>